<dbReference type="Proteomes" id="UP000790377">
    <property type="component" value="Unassembled WGS sequence"/>
</dbReference>
<evidence type="ECO:0000313" key="1">
    <source>
        <dbReference type="EMBL" id="KAH7909193.1"/>
    </source>
</evidence>
<protein>
    <submittedName>
        <fullName evidence="1">Uncharacterized protein</fullName>
    </submittedName>
</protein>
<organism evidence="1 2">
    <name type="scientific">Hygrophoropsis aurantiaca</name>
    <dbReference type="NCBI Taxonomy" id="72124"/>
    <lineage>
        <taxon>Eukaryota</taxon>
        <taxon>Fungi</taxon>
        <taxon>Dikarya</taxon>
        <taxon>Basidiomycota</taxon>
        <taxon>Agaricomycotina</taxon>
        <taxon>Agaricomycetes</taxon>
        <taxon>Agaricomycetidae</taxon>
        <taxon>Boletales</taxon>
        <taxon>Coniophorineae</taxon>
        <taxon>Hygrophoropsidaceae</taxon>
        <taxon>Hygrophoropsis</taxon>
    </lineage>
</organism>
<comment type="caution">
    <text evidence="1">The sequence shown here is derived from an EMBL/GenBank/DDBJ whole genome shotgun (WGS) entry which is preliminary data.</text>
</comment>
<evidence type="ECO:0000313" key="2">
    <source>
        <dbReference type="Proteomes" id="UP000790377"/>
    </source>
</evidence>
<dbReference type="EMBL" id="MU267773">
    <property type="protein sequence ID" value="KAH7909193.1"/>
    <property type="molecule type" value="Genomic_DNA"/>
</dbReference>
<accession>A0ACB8A934</accession>
<gene>
    <name evidence="1" type="ORF">BJ138DRAFT_1155871</name>
</gene>
<keyword evidence="2" id="KW-1185">Reference proteome</keyword>
<sequence length="324" mass="36666">MSDDHRPDEAMVLVTPPFDAPDADIILCSSDGADIRTHKFILSFISPVFKTMLSLPQPSDETTTPSSPLPTITMEEDRNILEKLLRPCYPSFDMSFDSFDDVKGVVGAAVKYDMQSVLVRLKKWIFTSSLFQTDPLAFYVMSCVQGWEAEARLSAAETLEVVDFKRGANHYTPGLEDTSAGIYYRLVTYHARCSAAARATMQDLRWFNERLKDAFTRTRCSDKACPKVRLGACFWIGLDYVYDLPKWFHTYLHDVEEELFFRPCASTVTKSKSFNTALLTGASCNHCREHLVGKLHEIQDAFTARVARVISQIQLEFVPPAQKI</sequence>
<reference evidence="1" key="1">
    <citation type="journal article" date="2021" name="New Phytol.">
        <title>Evolutionary innovations through gain and loss of genes in the ectomycorrhizal Boletales.</title>
        <authorList>
            <person name="Wu G."/>
            <person name="Miyauchi S."/>
            <person name="Morin E."/>
            <person name="Kuo A."/>
            <person name="Drula E."/>
            <person name="Varga T."/>
            <person name="Kohler A."/>
            <person name="Feng B."/>
            <person name="Cao Y."/>
            <person name="Lipzen A."/>
            <person name="Daum C."/>
            <person name="Hundley H."/>
            <person name="Pangilinan J."/>
            <person name="Johnson J."/>
            <person name="Barry K."/>
            <person name="LaButti K."/>
            <person name="Ng V."/>
            <person name="Ahrendt S."/>
            <person name="Min B."/>
            <person name="Choi I.G."/>
            <person name="Park H."/>
            <person name="Plett J.M."/>
            <person name="Magnuson J."/>
            <person name="Spatafora J.W."/>
            <person name="Nagy L.G."/>
            <person name="Henrissat B."/>
            <person name="Grigoriev I.V."/>
            <person name="Yang Z.L."/>
            <person name="Xu J."/>
            <person name="Martin F.M."/>
        </authorList>
    </citation>
    <scope>NUCLEOTIDE SEQUENCE</scope>
    <source>
        <strain evidence="1">ATCC 28755</strain>
    </source>
</reference>
<proteinExistence type="predicted"/>
<name>A0ACB8A934_9AGAM</name>